<evidence type="ECO:0000256" key="1">
    <source>
        <dbReference type="ARBA" id="ARBA00022729"/>
    </source>
</evidence>
<dbReference type="Pfam" id="PF04355">
    <property type="entry name" value="BamE"/>
    <property type="match status" value="1"/>
</dbReference>
<comment type="caution">
    <text evidence="5">The sequence shown here is derived from an EMBL/GenBank/DDBJ whole genome shotgun (WGS) entry which is preliminary data.</text>
</comment>
<dbReference type="InterPro" id="IPR007450">
    <property type="entry name" value="BamE_dom"/>
</dbReference>
<keyword evidence="3" id="KW-0998">Cell outer membrane</keyword>
<evidence type="ECO:0000256" key="3">
    <source>
        <dbReference type="ARBA" id="ARBA00023237"/>
    </source>
</evidence>
<dbReference type="GO" id="GO:0051205">
    <property type="term" value="P:protein insertion into membrane"/>
    <property type="evidence" value="ECO:0007669"/>
    <property type="project" value="TreeGrafter"/>
</dbReference>
<sequence>MQSRDPVARSLDGDFMVRFPTRGAVALMIACAAAGLGGCTKLRSHQGYVIDPDLVNAVQPGVDTRQSVLQTLGTPTFVGQFSDREWFYLSRDSRNFAFNRPRAADQTTLKISFDQAGNVTAIDRTGVDQVVGISPSDKKTPTLGRESNFFRDLFGNIGTVGAPGTGGPAQNQ</sequence>
<dbReference type="PANTHER" id="PTHR37482">
    <property type="entry name" value="OUTER MEMBRANE PROTEIN ASSEMBLY FACTOR BAME"/>
    <property type="match status" value="1"/>
</dbReference>
<feature type="domain" description="Outer membrane protein assembly factor BamE" evidence="4">
    <location>
        <begin position="47"/>
        <end position="122"/>
    </location>
</feature>
<evidence type="ECO:0000313" key="5">
    <source>
        <dbReference type="EMBL" id="PZO79589.1"/>
    </source>
</evidence>
<reference evidence="5 6" key="1">
    <citation type="submission" date="2017-08" db="EMBL/GenBank/DDBJ databases">
        <title>Infants hospitalized years apart are colonized by the same room-sourced microbial strains.</title>
        <authorList>
            <person name="Brooks B."/>
            <person name="Olm M.R."/>
            <person name="Firek B.A."/>
            <person name="Baker R."/>
            <person name="Thomas B.C."/>
            <person name="Morowitz M.J."/>
            <person name="Banfield J.F."/>
        </authorList>
    </citation>
    <scope>NUCLEOTIDE SEQUENCE [LARGE SCALE GENOMIC DNA]</scope>
    <source>
        <strain evidence="5">S2_018_000_R3_110</strain>
    </source>
</reference>
<dbReference type="Gene3D" id="3.30.1450.10">
    <property type="match status" value="1"/>
</dbReference>
<dbReference type="PANTHER" id="PTHR37482:SF1">
    <property type="entry name" value="OUTER MEMBRANE PROTEIN ASSEMBLY FACTOR BAME"/>
    <property type="match status" value="1"/>
</dbReference>
<dbReference type="InterPro" id="IPR026592">
    <property type="entry name" value="BamE"/>
</dbReference>
<dbReference type="Proteomes" id="UP000248614">
    <property type="component" value="Unassembled WGS sequence"/>
</dbReference>
<dbReference type="GO" id="GO:0030674">
    <property type="term" value="F:protein-macromolecule adaptor activity"/>
    <property type="evidence" value="ECO:0007669"/>
    <property type="project" value="TreeGrafter"/>
</dbReference>
<evidence type="ECO:0000259" key="4">
    <source>
        <dbReference type="Pfam" id="PF04355"/>
    </source>
</evidence>
<dbReference type="EMBL" id="QFNF01000007">
    <property type="protein sequence ID" value="PZO79589.1"/>
    <property type="molecule type" value="Genomic_DNA"/>
</dbReference>
<name>A0A2W4ZHV4_9SPHN</name>
<keyword evidence="2" id="KW-0472">Membrane</keyword>
<dbReference type="GO" id="GO:0043165">
    <property type="term" value="P:Gram-negative-bacterium-type cell outer membrane assembly"/>
    <property type="evidence" value="ECO:0007669"/>
    <property type="project" value="TreeGrafter"/>
</dbReference>
<keyword evidence="1" id="KW-0732">Signal</keyword>
<evidence type="ECO:0000256" key="2">
    <source>
        <dbReference type="ARBA" id="ARBA00023136"/>
    </source>
</evidence>
<dbReference type="AlphaFoldDB" id="A0A2W4ZHV4"/>
<gene>
    <name evidence="5" type="ORF">DI632_04505</name>
</gene>
<protein>
    <submittedName>
        <fullName evidence="5">Outer membrane protein assembly factor BamE</fullName>
    </submittedName>
</protein>
<evidence type="ECO:0000313" key="6">
    <source>
        <dbReference type="Proteomes" id="UP000248614"/>
    </source>
</evidence>
<accession>A0A2W4ZHV4</accession>
<dbReference type="GO" id="GO:1990063">
    <property type="term" value="C:Bam protein complex"/>
    <property type="evidence" value="ECO:0007669"/>
    <property type="project" value="TreeGrafter"/>
</dbReference>
<organism evidence="5 6">
    <name type="scientific">Sphingomonas hengshuiensis</name>
    <dbReference type="NCBI Taxonomy" id="1609977"/>
    <lineage>
        <taxon>Bacteria</taxon>
        <taxon>Pseudomonadati</taxon>
        <taxon>Pseudomonadota</taxon>
        <taxon>Alphaproteobacteria</taxon>
        <taxon>Sphingomonadales</taxon>
        <taxon>Sphingomonadaceae</taxon>
        <taxon>Sphingomonas</taxon>
    </lineage>
</organism>
<proteinExistence type="predicted"/>
<dbReference type="InterPro" id="IPR037873">
    <property type="entry name" value="BamE-like"/>
</dbReference>